<keyword evidence="5" id="KW-1185">Reference proteome</keyword>
<feature type="transmembrane region" description="Helical" evidence="2">
    <location>
        <begin position="285"/>
        <end position="307"/>
    </location>
</feature>
<dbReference type="AlphaFoldDB" id="A0AAV4Y2C8"/>
<dbReference type="SUPFAM" id="SSF103473">
    <property type="entry name" value="MFS general substrate transporter"/>
    <property type="match status" value="1"/>
</dbReference>
<feature type="transmembrane region" description="Helical" evidence="2">
    <location>
        <begin position="69"/>
        <end position="89"/>
    </location>
</feature>
<dbReference type="InterPro" id="IPR020846">
    <property type="entry name" value="MFS_dom"/>
</dbReference>
<evidence type="ECO:0000259" key="3">
    <source>
        <dbReference type="PROSITE" id="PS50850"/>
    </source>
</evidence>
<dbReference type="PANTHER" id="PTHR11360">
    <property type="entry name" value="MONOCARBOXYLATE TRANSPORTER"/>
    <property type="match status" value="1"/>
</dbReference>
<feature type="transmembrane region" description="Helical" evidence="2">
    <location>
        <begin position="183"/>
        <end position="204"/>
    </location>
</feature>
<dbReference type="CDD" id="cd17352">
    <property type="entry name" value="MFS_MCT_SLC16"/>
    <property type="match status" value="1"/>
</dbReference>
<feature type="transmembrane region" description="Helical" evidence="2">
    <location>
        <begin position="26"/>
        <end position="53"/>
    </location>
</feature>
<protein>
    <submittedName>
        <fullName evidence="4">Monocarboxylate transporter 12</fullName>
    </submittedName>
</protein>
<dbReference type="InterPro" id="IPR011701">
    <property type="entry name" value="MFS"/>
</dbReference>
<keyword evidence="2" id="KW-0472">Membrane</keyword>
<keyword evidence="2" id="KW-1133">Transmembrane helix</keyword>
<dbReference type="Gene3D" id="1.20.1250.20">
    <property type="entry name" value="MFS general substrate transporter like domains"/>
    <property type="match status" value="2"/>
</dbReference>
<dbReference type="InterPro" id="IPR036259">
    <property type="entry name" value="MFS_trans_sf"/>
</dbReference>
<comment type="caution">
    <text evidence="4">The sequence shown here is derived from an EMBL/GenBank/DDBJ whole genome shotgun (WGS) entry which is preliminary data.</text>
</comment>
<dbReference type="GO" id="GO:0008028">
    <property type="term" value="F:monocarboxylic acid transmembrane transporter activity"/>
    <property type="evidence" value="ECO:0007669"/>
    <property type="project" value="TreeGrafter"/>
</dbReference>
<feature type="transmembrane region" description="Helical" evidence="2">
    <location>
        <begin position="412"/>
        <end position="431"/>
    </location>
</feature>
<dbReference type="GO" id="GO:0016020">
    <property type="term" value="C:membrane"/>
    <property type="evidence" value="ECO:0007669"/>
    <property type="project" value="UniProtKB-SubCell"/>
</dbReference>
<sequence>MTVKSDERGSQVTMATEEASIPDGGWGWIVVIASFFMVCLMVGGTSCTFGIFYHEFLNYYGESKGKTSWIASIMVATSYCVGPFSSALANRFGCRIIAIIGSITAAAGLLISTQAPNVLTLYFTIGILTGGGFGLMSLPAIVMVSSYFDKKLALATGLAVSGVGLGIFVLAPLTEYLLKILSWQWTMTVIAALVLSSVISGALFRPVVYCPQRESSSNPSLVKQNSNTHIIPSIEFISLEHRTGLNLPSKSNLEAGTTNKEHNFLEKMWNSFREVMDFSLLKDSVFLLFGISNLLTNIGLIVPYIYIKNLVLETGIASPEKASLLLSVIGISNTIGRIVLGYLSDKSCFNRLWIFNICLLICGITVVLICFASSYALIAAYSSIFGVTSGAYSSLTSVIIKDFVGRDKLANAFGIVLVFQGIASLIGPPITGSLYDSTGSYEPGFIISGIALSVSGLILFFVPCISRRSTIHGSQQVDCPMSNVAEESVTSVKHLL</sequence>
<dbReference type="PROSITE" id="PS50850">
    <property type="entry name" value="MFS"/>
    <property type="match status" value="1"/>
</dbReference>
<proteinExistence type="predicted"/>
<dbReference type="InterPro" id="IPR050327">
    <property type="entry name" value="Proton-linked_MCT"/>
</dbReference>
<feature type="transmembrane region" description="Helical" evidence="2">
    <location>
        <begin position="121"/>
        <end position="145"/>
    </location>
</feature>
<feature type="transmembrane region" description="Helical" evidence="2">
    <location>
        <begin position="380"/>
        <end position="400"/>
    </location>
</feature>
<name>A0AAV4Y2C8_CAEEX</name>
<evidence type="ECO:0000256" key="2">
    <source>
        <dbReference type="SAM" id="Phobius"/>
    </source>
</evidence>
<evidence type="ECO:0000313" key="4">
    <source>
        <dbReference type="EMBL" id="GIZ01208.1"/>
    </source>
</evidence>
<gene>
    <name evidence="4" type="primary">slc16a12</name>
    <name evidence="4" type="ORF">CEXT_529581</name>
</gene>
<organism evidence="4 5">
    <name type="scientific">Caerostris extrusa</name>
    <name type="common">Bark spider</name>
    <name type="synonym">Caerostris bankana</name>
    <dbReference type="NCBI Taxonomy" id="172846"/>
    <lineage>
        <taxon>Eukaryota</taxon>
        <taxon>Metazoa</taxon>
        <taxon>Ecdysozoa</taxon>
        <taxon>Arthropoda</taxon>
        <taxon>Chelicerata</taxon>
        <taxon>Arachnida</taxon>
        <taxon>Araneae</taxon>
        <taxon>Araneomorphae</taxon>
        <taxon>Entelegynae</taxon>
        <taxon>Araneoidea</taxon>
        <taxon>Araneidae</taxon>
        <taxon>Caerostris</taxon>
    </lineage>
</organism>
<dbReference type="Pfam" id="PF07690">
    <property type="entry name" value="MFS_1"/>
    <property type="match status" value="2"/>
</dbReference>
<dbReference type="PANTHER" id="PTHR11360:SF284">
    <property type="entry name" value="EG:103B4.3 PROTEIN-RELATED"/>
    <property type="match status" value="1"/>
</dbReference>
<keyword evidence="2" id="KW-0812">Transmembrane</keyword>
<feature type="domain" description="Major facilitator superfamily (MFS) profile" evidence="3">
    <location>
        <begin position="31"/>
        <end position="467"/>
    </location>
</feature>
<feature type="transmembrane region" description="Helical" evidence="2">
    <location>
        <begin position="152"/>
        <end position="171"/>
    </location>
</feature>
<evidence type="ECO:0000313" key="5">
    <source>
        <dbReference type="Proteomes" id="UP001054945"/>
    </source>
</evidence>
<dbReference type="Proteomes" id="UP001054945">
    <property type="component" value="Unassembled WGS sequence"/>
</dbReference>
<accession>A0AAV4Y2C8</accession>
<feature type="transmembrane region" description="Helical" evidence="2">
    <location>
        <begin position="443"/>
        <end position="462"/>
    </location>
</feature>
<comment type="subcellular location">
    <subcellularLocation>
        <location evidence="1">Membrane</location>
        <topology evidence="1">Multi-pass membrane protein</topology>
    </subcellularLocation>
</comment>
<feature type="transmembrane region" description="Helical" evidence="2">
    <location>
        <begin position="96"/>
        <end position="115"/>
    </location>
</feature>
<dbReference type="EMBL" id="BPLR01001265">
    <property type="protein sequence ID" value="GIZ01208.1"/>
    <property type="molecule type" value="Genomic_DNA"/>
</dbReference>
<feature type="transmembrane region" description="Helical" evidence="2">
    <location>
        <begin position="322"/>
        <end position="340"/>
    </location>
</feature>
<feature type="transmembrane region" description="Helical" evidence="2">
    <location>
        <begin position="352"/>
        <end position="374"/>
    </location>
</feature>
<reference evidence="4 5" key="1">
    <citation type="submission" date="2021-06" db="EMBL/GenBank/DDBJ databases">
        <title>Caerostris extrusa draft genome.</title>
        <authorList>
            <person name="Kono N."/>
            <person name="Arakawa K."/>
        </authorList>
    </citation>
    <scope>NUCLEOTIDE SEQUENCE [LARGE SCALE GENOMIC DNA]</scope>
</reference>
<evidence type="ECO:0000256" key="1">
    <source>
        <dbReference type="ARBA" id="ARBA00004141"/>
    </source>
</evidence>